<dbReference type="InterPro" id="IPR011013">
    <property type="entry name" value="Gal_mutarotase_sf_dom"/>
</dbReference>
<protein>
    <submittedName>
        <fullName evidence="8">Uncharacterized protein</fullName>
    </submittedName>
</protein>
<dbReference type="InterPro" id="IPR012341">
    <property type="entry name" value="6hp_glycosidase-like_sf"/>
</dbReference>
<evidence type="ECO:0000259" key="7">
    <source>
        <dbReference type="Pfam" id="PF17167"/>
    </source>
</evidence>
<feature type="region of interest" description="Disordered" evidence="3">
    <location>
        <begin position="1811"/>
        <end position="1831"/>
    </location>
</feature>
<reference evidence="9" key="1">
    <citation type="submission" date="2017-09" db="EMBL/GenBank/DDBJ databases">
        <title>Depth-based differentiation of microbial function through sediment-hosted aquifers and enrichment of novel symbionts in the deep terrestrial subsurface.</title>
        <authorList>
            <person name="Probst A.J."/>
            <person name="Ladd B."/>
            <person name="Jarett J.K."/>
            <person name="Geller-Mcgrath D.E."/>
            <person name="Sieber C.M.K."/>
            <person name="Emerson J.B."/>
            <person name="Anantharaman K."/>
            <person name="Thomas B.C."/>
            <person name="Malmstrom R."/>
            <person name="Stieglmeier M."/>
            <person name="Klingl A."/>
            <person name="Woyke T."/>
            <person name="Ryan C.M."/>
            <person name="Banfield J.F."/>
        </authorList>
    </citation>
    <scope>NUCLEOTIDE SEQUENCE [LARGE SCALE GENOMIC DNA]</scope>
</reference>
<proteinExistence type="predicted"/>
<dbReference type="GO" id="GO:0016757">
    <property type="term" value="F:glycosyltransferase activity"/>
    <property type="evidence" value="ECO:0007669"/>
    <property type="project" value="UniProtKB-KW"/>
</dbReference>
<dbReference type="InterPro" id="IPR037018">
    <property type="entry name" value="GH65_N"/>
</dbReference>
<feature type="transmembrane region" description="Helical" evidence="4">
    <location>
        <begin position="808"/>
        <end position="825"/>
    </location>
</feature>
<feature type="transmembrane region" description="Helical" evidence="4">
    <location>
        <begin position="439"/>
        <end position="463"/>
    </location>
</feature>
<dbReference type="PANTHER" id="PTHR37469">
    <property type="entry name" value="CELLOBIONIC ACID PHOSPHORYLASE-RELATED"/>
    <property type="match status" value="1"/>
</dbReference>
<dbReference type="SMART" id="SM01068">
    <property type="entry name" value="CBM_X"/>
    <property type="match status" value="1"/>
</dbReference>
<evidence type="ECO:0000313" key="9">
    <source>
        <dbReference type="Proteomes" id="UP000229526"/>
    </source>
</evidence>
<evidence type="ECO:0000313" key="8">
    <source>
        <dbReference type="EMBL" id="PIR86898.1"/>
    </source>
</evidence>
<evidence type="ECO:0000256" key="3">
    <source>
        <dbReference type="SAM" id="MobiDB-lite"/>
    </source>
</evidence>
<dbReference type="Gene3D" id="1.50.10.10">
    <property type="match status" value="1"/>
</dbReference>
<evidence type="ECO:0000259" key="5">
    <source>
        <dbReference type="Pfam" id="PF06165"/>
    </source>
</evidence>
<dbReference type="Gene3D" id="2.70.98.40">
    <property type="entry name" value="Glycoside hydrolase, family 65, N-terminal domain"/>
    <property type="match status" value="2"/>
</dbReference>
<dbReference type="Proteomes" id="UP000229526">
    <property type="component" value="Unassembled WGS sequence"/>
</dbReference>
<keyword evidence="4" id="KW-0472">Membrane</keyword>
<evidence type="ECO:0000256" key="2">
    <source>
        <dbReference type="ARBA" id="ARBA00022679"/>
    </source>
</evidence>
<dbReference type="GO" id="GO:0005975">
    <property type="term" value="P:carbohydrate metabolic process"/>
    <property type="evidence" value="ECO:0007669"/>
    <property type="project" value="InterPro"/>
</dbReference>
<feature type="transmembrane region" description="Helical" evidence="4">
    <location>
        <begin position="831"/>
        <end position="850"/>
    </location>
</feature>
<dbReference type="CDD" id="cd11756">
    <property type="entry name" value="GH94N_ChvB_NdvB_1_like"/>
    <property type="match status" value="1"/>
</dbReference>
<feature type="domain" description="Glycosyl hydrolase 94 catalytic" evidence="7">
    <location>
        <begin position="2436"/>
        <end position="2859"/>
    </location>
</feature>
<dbReference type="InterPro" id="IPR037824">
    <property type="entry name" value="GH94N_2_NdvB"/>
</dbReference>
<organism evidence="8 9">
    <name type="scientific">Candidatus Harrisonbacteria bacterium CG10_big_fil_rev_8_21_14_0_10_49_15</name>
    <dbReference type="NCBI Taxonomy" id="1974587"/>
    <lineage>
        <taxon>Bacteria</taxon>
        <taxon>Candidatus Harrisoniibacteriota</taxon>
    </lineage>
</organism>
<dbReference type="GO" id="GO:0030246">
    <property type="term" value="F:carbohydrate binding"/>
    <property type="evidence" value="ECO:0007669"/>
    <property type="project" value="InterPro"/>
</dbReference>
<keyword evidence="4" id="KW-1133">Transmembrane helix</keyword>
<keyword evidence="4" id="KW-0812">Transmembrane</keyword>
<dbReference type="SUPFAM" id="SSF74650">
    <property type="entry name" value="Galactose mutarotase-like"/>
    <property type="match status" value="2"/>
</dbReference>
<evidence type="ECO:0000256" key="4">
    <source>
        <dbReference type="SAM" id="Phobius"/>
    </source>
</evidence>
<feature type="transmembrane region" description="Helical" evidence="4">
    <location>
        <begin position="959"/>
        <end position="978"/>
    </location>
</feature>
<dbReference type="SUPFAM" id="SSF48208">
    <property type="entry name" value="Six-hairpin glycosidases"/>
    <property type="match status" value="1"/>
</dbReference>
<keyword evidence="2" id="KW-0808">Transferase</keyword>
<feature type="domain" description="Glycoamylase-like" evidence="6">
    <location>
        <begin position="1387"/>
        <end position="1594"/>
    </location>
</feature>
<keyword evidence="1" id="KW-0328">Glycosyltransferase</keyword>
<feature type="transmembrane region" description="Helical" evidence="4">
    <location>
        <begin position="871"/>
        <end position="902"/>
    </location>
</feature>
<comment type="caution">
    <text evidence="8">The sequence shown here is derived from an EMBL/GenBank/DDBJ whole genome shotgun (WGS) entry which is preliminary data.</text>
</comment>
<evidence type="ECO:0000256" key="1">
    <source>
        <dbReference type="ARBA" id="ARBA00022676"/>
    </source>
</evidence>
<dbReference type="Pfam" id="PF17167">
    <property type="entry name" value="Glyco_hydro_94"/>
    <property type="match status" value="1"/>
</dbReference>
<accession>A0A2H0UKG3</accession>
<dbReference type="EMBL" id="PFBD01000023">
    <property type="protein sequence ID" value="PIR86898.1"/>
    <property type="molecule type" value="Genomic_DNA"/>
</dbReference>
<dbReference type="InterPro" id="IPR010383">
    <property type="entry name" value="Glyco_hydrolase_94_b-supersand"/>
</dbReference>
<feature type="domain" description="Glycosyl hydrolase 94 supersandwich" evidence="5">
    <location>
        <begin position="1652"/>
        <end position="1923"/>
    </location>
</feature>
<dbReference type="Pfam" id="PF06165">
    <property type="entry name" value="GH94_b-supersand"/>
    <property type="match status" value="2"/>
</dbReference>
<dbReference type="Pfam" id="PF10091">
    <property type="entry name" value="Glycoamylase"/>
    <property type="match status" value="1"/>
</dbReference>
<feature type="transmembrane region" description="Helical" evidence="4">
    <location>
        <begin position="405"/>
        <end position="427"/>
    </location>
</feature>
<dbReference type="InterPro" id="IPR008928">
    <property type="entry name" value="6-hairpin_glycosidase_sf"/>
</dbReference>
<evidence type="ECO:0000259" key="6">
    <source>
        <dbReference type="Pfam" id="PF10091"/>
    </source>
</evidence>
<feature type="domain" description="Glycosyl hydrolase 94 supersandwich" evidence="5">
    <location>
        <begin position="2154"/>
        <end position="2421"/>
    </location>
</feature>
<gene>
    <name evidence="8" type="ORF">COU11_03530</name>
</gene>
<dbReference type="Gene3D" id="1.50.10.140">
    <property type="match status" value="2"/>
</dbReference>
<dbReference type="InterPro" id="IPR033432">
    <property type="entry name" value="GH94_catalytic"/>
</dbReference>
<sequence>MPNSQDNPNNRQNKKLDPVLKKKIAQLGASLGSATASVLESGTASSFYASLQSQHRDTYRLFKRLTKEIKRANHLTHEMEWILDNFYIIEAALSDIQKSIPKKVFRQLPQITTSQGRTLPRVHYVFEKLLKTTKNVVTKKTLATFIEAYQQSAPLSVLELTILPNALKTLLVENIQQLMRRSLTSLKQYEQSRYWHEKIHKEAERKNPNFSELINSLTDEYPVLPLHMGFFLQEKLTRDGLKTTAPIKQWIRLNFQKQGIDSANLSELERSSREANSHLITNNLASLHWINQFLWDDFTAEVNSIDTVLFEDPARFYHLTEAKSRGLFRALAVSIAERSGVHEVEVARLALRFARDAQADATTDPRTHHVGYYLLGEGRALIERELHYRPRIVERVRRLIKRHPYATYFGPAAALTIGLGILISPLIPAVSSGQPLGVLVVVWLALLLILSEIALTLTNTLVARIIPPRVLPRLDLTKGVLDQHKTMVAIPAVLRSKAVIDELARKLENHFLSNRDENIFFSLLGGLPDADSETLPTDAELLAYAQLMVAELNKRYPRKQGLRFFFLPRSRRWNPQEGVFMEWERKRGKLRELNKLLRGDTQTSYQLTEAQRRAIPKDIVYVITLDEDTQLLRESASELIGCISHPLHRPYFDEARGVITEGYGIIQPAVTVELDSAHRSVFSRFFSFTVGLDPYSTTSTDLYHDLFGAGIFYGKGIYDIDIIEQVMADKIPENLVLSHDLLEGIYARVGMATDIQIFEKFPQRYHEYMRRLNRHIRGDWQIVSWILRAKERFAVIDRWKIADNLRRSLIRPALLLILIASWAGVVTGLWFWQIGVAIFLSLPILLQWLLRFSQFTTNEHPKRYLLLIKELLATILGRILLQASFLLHQTIVTLGAIGSALVRQLVTKRKLLEWDSASAVAARASDRLHEVALALWSTQPIGLFLVAAALLITDRMMSVVLAAWGLLWLASPLFAYLISQNEYGKDGETRAPDISARQERFLRMVACRTARFFIEHGLPEYHWLIPDNLSEQRHNQIQTTTSPTNIGMQLLSLLASYEFGYLGLKDFEHRISATMGALESMERWRGHFFNWYDLKTKNPVFPKYVSSVDSANFSLSLLLLAQGLRSLTQTPLVDTAMLQGIQDMLLATRDSAEDLLKISHDAEKKIVLQRIIKEAAQLAKELEWQAPRPAELLLFLDKLASKRVEWQTLLEEVAVRHGIEEFFDIDYWLLRLGKADEQIRALIDSLLPFATAAALSAPVQHEPGSEQFARQLHVFTDAVGTPVSLAELADGRFVARLDSLDLYNSIKDSQLPLITKEALRTWLSDLMRSVQESGRQAAGEIERFAGLETRCQQLFEEADFSFLYNPERGLFRVGYNAAFETMDTVHYNLMASETNIISLIAILKNQAPKKHWFYLSRKLINGRGRPLLSSWGGSLFEYLTTLLFFKTSPLSVLGATATNATRAHIKYGARHGVPWGIGESAYDTLDINQNYQYQVFGVPELGLKRNLNNYLVAAPYTTFLALPFTKPSRAVANLRRMMRRGMFSRYGFYDALDFSKDSHKKRARGVRAEVHYAHHQGFIMAALLNTLRDNRLHKLSEADPRLRSVALLLDEKMPNVVPPKTRVLRNHLPLKYLPASSSESDPHRTPDAFAGEPEYAYLGNGSWQTVISSAGVGRSSYLQTELFKGEDDFVLERGGLALYIRDKASGEIWSPTPLPVAGGKYAVQFKENAAVFTTERGTLESELFVTVAPDEPVEIRELTLTNSGETLYTLEVASYGEVALAEPGQIRHHPMFQKLFVRAEPDQKNEAIIFSRNDRSNSSSNGNTEKKRGEGITLGHTLTKLGKADAELRVLREDCVDRSGSLSTPLLFQRATQEGIPNYPLDPVASLKKTVVVPAGKSVRLAFITAVAPTADALRVLLKKYRDEASSHGVVKNTNKQSSRTLAKLATASQDALVFQELLSRVMTGRRKPGQSSNQSLENGTIAALWQHGLTGTLPLLVAKVHDLEDIWFARRLLAFEQYARYKGVTLDIAILNDYPVGYIKALEDEIDFIISYNRSSVKESLGGIYHIRTKLIQPEEEAMIRSAASVELDSKQGSLSDQLKRLVVPTDAVPVVPLVARAGQRAKPQASLSKLSAELPAKLFENGYGGFDPETSEYCMTLTDQDRSPVAWANIIGRPNFGTIVTAEGNATTWSIDSYDNRLTPWHNDVLVERTGEYLYLRDDSTGEFWSATPAPARRGHNYEVRHGRGYSTFSTAHEKIRQDLMVTVAVNDTVKIQKLSLTNKGDEDCRLSLFTLIEPTLGPQRDTTRHGLRIWTDDSLGAIFMQNPLRNDLAGRVAFVFVSSGMISFSNDRHEFFGHCGSPEAPAALSNDRLSGAIDQPVDPAAAMQSTIKLPAGSTVEITILLGDAESEVAARELIERYGARPAIESRSETSAVWDELSEGVAIKTPDKSLDLLGNTWLLYQTASARLFGKTGLYQPSGAYGFRDQLQDVMAFVWTRPEIVREHILRAARHQFQEGDVMAWWHEHNNFGVRALFSDHALWLPYVLSFYVTHTGDYAILNEELPFLIAPVPHFIERPEWLGVPETTTESHSLYEHAVRAIEHSLRFGEHGLPLIGKGDWNDGLNNAGVRGRGESVWLGWFLFTVLDQFEPVAKQRSDMERARRFVDIKTGLQTALEDHAWDGKWYKRAYLDNGAPLGSSLNDEFRIDSIAQSWAVLSGASKPERAALAIDSALALLSPDKQFIRLLTPPLEKSELNPGYLKDYPPGVRENGAQYNHAAIWLVQALCRQGRGDDAMALLDLINPIKRSDSKEKADRYRVEPYVVSSEVYTEPSYAGRGGWTWYTGSAGLFYRTLVEYIFGLKKQGALLQIEPCIPSSWKECEITYRYGQTDYVITIENPLGKCSGVRAVFIDSTQTRGNTLELEDDQVEHQVRVVLR</sequence>
<dbReference type="InterPro" id="IPR052047">
    <property type="entry name" value="GH94_Enzymes"/>
</dbReference>
<dbReference type="InterPro" id="IPR019282">
    <property type="entry name" value="Glycoamylase-like_cons_dom"/>
</dbReference>
<dbReference type="PANTHER" id="PTHR37469:SF2">
    <property type="entry name" value="CELLOBIONIC ACID PHOSPHORYLASE"/>
    <property type="match status" value="1"/>
</dbReference>
<dbReference type="Gene3D" id="2.60.420.10">
    <property type="entry name" value="Maltose phosphorylase, domain 3"/>
    <property type="match status" value="1"/>
</dbReference>
<feature type="transmembrane region" description="Helical" evidence="4">
    <location>
        <begin position="933"/>
        <end position="952"/>
    </location>
</feature>
<name>A0A2H0UKG3_9BACT</name>